<name>A0A8X6MKE4_9ARAC</name>
<proteinExistence type="predicted"/>
<sequence length="172" mass="19819">MFADSKVTYQSTPVKSIEQIIQETGILDEPDLTLVNTEYTIKPDSPEKSKLPESRLLTEDLRIPASSQITDLTPSKFVISTETPDSPSCDSPSMISFLKHEHSCLTNAEENQWSVKKVSKLGYKKRTKRLWNNLEEVRKKKLMEEKREQLLKNRMKMKAYSKKVTTPKKKEA</sequence>
<accession>A0A8X6MKE4</accession>
<dbReference type="GO" id="GO:0005813">
    <property type="term" value="C:centrosome"/>
    <property type="evidence" value="ECO:0007669"/>
    <property type="project" value="UniProtKB-SubCell"/>
</dbReference>
<keyword evidence="3" id="KW-0206">Cytoskeleton</keyword>
<keyword evidence="7" id="KW-1185">Reference proteome</keyword>
<protein>
    <submittedName>
        <fullName evidence="6">ALMS_motif domain-containing protein</fullName>
    </submittedName>
</protein>
<keyword evidence="2" id="KW-0963">Cytoplasm</keyword>
<comment type="caution">
    <text evidence="6">The sequence shown here is derived from an EMBL/GenBank/DDBJ whole genome shotgun (WGS) entry which is preliminary data.</text>
</comment>
<dbReference type="EMBL" id="BMAV01027524">
    <property type="protein sequence ID" value="GFS59986.1"/>
    <property type="molecule type" value="Genomic_DNA"/>
</dbReference>
<dbReference type="OrthoDB" id="6437819at2759"/>
<evidence type="ECO:0000256" key="2">
    <source>
        <dbReference type="ARBA" id="ARBA00022490"/>
    </source>
</evidence>
<dbReference type="Pfam" id="PF15309">
    <property type="entry name" value="ALMS_motif"/>
    <property type="match status" value="1"/>
</dbReference>
<evidence type="ECO:0000259" key="5">
    <source>
        <dbReference type="Pfam" id="PF15309"/>
    </source>
</evidence>
<dbReference type="InterPro" id="IPR029299">
    <property type="entry name" value="ALMS_motif"/>
</dbReference>
<organism evidence="6 7">
    <name type="scientific">Trichonephila inaurata madagascariensis</name>
    <dbReference type="NCBI Taxonomy" id="2747483"/>
    <lineage>
        <taxon>Eukaryota</taxon>
        <taxon>Metazoa</taxon>
        <taxon>Ecdysozoa</taxon>
        <taxon>Arthropoda</taxon>
        <taxon>Chelicerata</taxon>
        <taxon>Arachnida</taxon>
        <taxon>Araneae</taxon>
        <taxon>Araneomorphae</taxon>
        <taxon>Entelegynae</taxon>
        <taxon>Araneoidea</taxon>
        <taxon>Nephilidae</taxon>
        <taxon>Trichonephila</taxon>
        <taxon>Trichonephila inaurata</taxon>
    </lineage>
</organism>
<gene>
    <name evidence="6" type="primary">X975_23781</name>
    <name evidence="6" type="ORF">TNIN_311521</name>
</gene>
<evidence type="ECO:0000256" key="3">
    <source>
        <dbReference type="ARBA" id="ARBA00023212"/>
    </source>
</evidence>
<feature type="domain" description="ALMS motif" evidence="5">
    <location>
        <begin position="116"/>
        <end position="165"/>
    </location>
</feature>
<comment type="subcellular location">
    <subcellularLocation>
        <location evidence="1">Cytoplasm</location>
        <location evidence="1">Cytoskeleton</location>
        <location evidence="1">Microtubule organizing center</location>
        <location evidence="1">Centrosome</location>
    </subcellularLocation>
</comment>
<evidence type="ECO:0000313" key="7">
    <source>
        <dbReference type="Proteomes" id="UP000886998"/>
    </source>
</evidence>
<evidence type="ECO:0000313" key="6">
    <source>
        <dbReference type="EMBL" id="GFS59986.1"/>
    </source>
</evidence>
<dbReference type="AlphaFoldDB" id="A0A8X6MKE4"/>
<reference evidence="6" key="1">
    <citation type="submission" date="2020-08" db="EMBL/GenBank/DDBJ databases">
        <title>Multicomponent nature underlies the extraordinary mechanical properties of spider dragline silk.</title>
        <authorList>
            <person name="Kono N."/>
            <person name="Nakamura H."/>
            <person name="Mori M."/>
            <person name="Yoshida Y."/>
            <person name="Ohtoshi R."/>
            <person name="Malay A.D."/>
            <person name="Moran D.A.P."/>
            <person name="Tomita M."/>
            <person name="Numata K."/>
            <person name="Arakawa K."/>
        </authorList>
    </citation>
    <scope>NUCLEOTIDE SEQUENCE</scope>
</reference>
<dbReference type="Proteomes" id="UP000886998">
    <property type="component" value="Unassembled WGS sequence"/>
</dbReference>
<feature type="region of interest" description="Disordered" evidence="4">
    <location>
        <begin position="153"/>
        <end position="172"/>
    </location>
</feature>
<evidence type="ECO:0000256" key="1">
    <source>
        <dbReference type="ARBA" id="ARBA00004300"/>
    </source>
</evidence>
<evidence type="ECO:0000256" key="4">
    <source>
        <dbReference type="SAM" id="MobiDB-lite"/>
    </source>
</evidence>